<feature type="domain" description="DNA polymerase III beta sliding clamp C-terminal" evidence="12">
    <location>
        <begin position="248"/>
        <end position="367"/>
    </location>
</feature>
<evidence type="ECO:0000256" key="9">
    <source>
        <dbReference type="PIRNR" id="PIRNR000804"/>
    </source>
</evidence>
<keyword evidence="4 9" id="KW-0808">Transferase</keyword>
<sequence>MQFECLVENIKNAVNIVEKITGKNTTIPILNSFYIESLSKNINISTTNLELGIQTPINGIVKKTGVVVVPSKVFSSFISSLPIRERVIVTSEGNNIVLETEKHRTVIKGFDVDEFPPFPVIEEIYNIQITKTHLLDALRRSIIAASYFNTKQELSSVFISRNNELTFASTDSFRLAEERIEKKYFEASKNNFSFLVPVRTIDELVRLLELDKSGVVAFNVSGNGIVVSTELFTLFSRLIEGKFPEYKDIVPVRFKTTAVAKKHDLADHIKQARVFSGKLNELKLTVDPEGLICFTAQDNNIGEHQSNIKAKVTGEKTILSVNWKYLLDGVSGFKEGEIYMGFNDPLDPILLKPNTQGSFFHIIMPMRGV</sequence>
<dbReference type="GO" id="GO:0008408">
    <property type="term" value="F:3'-5' exonuclease activity"/>
    <property type="evidence" value="ECO:0007669"/>
    <property type="project" value="InterPro"/>
</dbReference>
<dbReference type="Pfam" id="PF02767">
    <property type="entry name" value="DNA_pol3_beta_2"/>
    <property type="match status" value="1"/>
</dbReference>
<dbReference type="GO" id="GO:0003677">
    <property type="term" value="F:DNA binding"/>
    <property type="evidence" value="ECO:0007669"/>
    <property type="project" value="UniProtKB-UniRule"/>
</dbReference>
<comment type="similarity">
    <text evidence="2 9">Belongs to the beta sliding clamp family.</text>
</comment>
<comment type="subcellular location">
    <subcellularLocation>
        <location evidence="1 9">Cytoplasm</location>
    </subcellularLocation>
</comment>
<comment type="function">
    <text evidence="9">Confers DNA tethering and processivity to DNA polymerases and other proteins. Acts as a clamp, forming a ring around DNA (a reaction catalyzed by the clamp-loading complex) which diffuses in an ATP-independent manner freely and bidirectionally along dsDNA. Initially characterized for its ability to contact the catalytic subunit of DNA polymerase III (Pol III), a complex, multichain enzyme responsible for most of the replicative synthesis in bacteria; Pol III exhibits 3'-5' exonuclease proofreading activity. The beta chain is required for initiation of replication as well as for processivity of DNA replication.</text>
</comment>
<keyword evidence="7 9" id="KW-0239">DNA-directed DNA polymerase</keyword>
<feature type="domain" description="DNA polymerase III beta sliding clamp N-terminal" evidence="10">
    <location>
        <begin position="1"/>
        <end position="117"/>
    </location>
</feature>
<evidence type="ECO:0000256" key="1">
    <source>
        <dbReference type="ARBA" id="ARBA00004496"/>
    </source>
</evidence>
<keyword evidence="3 9" id="KW-0963">Cytoplasm</keyword>
<evidence type="ECO:0000256" key="8">
    <source>
        <dbReference type="ARBA" id="ARBA00023125"/>
    </source>
</evidence>
<evidence type="ECO:0000259" key="10">
    <source>
        <dbReference type="Pfam" id="PF00712"/>
    </source>
</evidence>
<dbReference type="Gene3D" id="3.70.10.10">
    <property type="match status" value="1"/>
</dbReference>
<comment type="caution">
    <text evidence="13">The sequence shown here is derived from an EMBL/GenBank/DDBJ whole genome shotgun (WGS) entry which is preliminary data.</text>
</comment>
<accession>A0A1G2FZ43</accession>
<reference evidence="13 14" key="1">
    <citation type="journal article" date="2016" name="Nat. Commun.">
        <title>Thousands of microbial genomes shed light on interconnected biogeochemical processes in an aquifer system.</title>
        <authorList>
            <person name="Anantharaman K."/>
            <person name="Brown C.T."/>
            <person name="Hug L.A."/>
            <person name="Sharon I."/>
            <person name="Castelle C.J."/>
            <person name="Probst A.J."/>
            <person name="Thomas B.C."/>
            <person name="Singh A."/>
            <person name="Wilkins M.J."/>
            <person name="Karaoz U."/>
            <person name="Brodie E.L."/>
            <person name="Williams K.H."/>
            <person name="Hubbard S.S."/>
            <person name="Banfield J.F."/>
        </authorList>
    </citation>
    <scope>NUCLEOTIDE SEQUENCE [LARGE SCALE GENOMIC DNA]</scope>
</reference>
<comment type="subunit">
    <text evidence="9">Forms a ring-shaped head-to-tail homodimer around DNA.</text>
</comment>
<dbReference type="SMART" id="SM00480">
    <property type="entry name" value="POL3Bc"/>
    <property type="match status" value="1"/>
</dbReference>
<proteinExistence type="inferred from homology"/>
<dbReference type="Pfam" id="PF02768">
    <property type="entry name" value="DNA_pol3_beta_3"/>
    <property type="match status" value="1"/>
</dbReference>
<evidence type="ECO:0000256" key="7">
    <source>
        <dbReference type="ARBA" id="ARBA00022932"/>
    </source>
</evidence>
<dbReference type="GO" id="GO:0009360">
    <property type="term" value="C:DNA polymerase III complex"/>
    <property type="evidence" value="ECO:0007669"/>
    <property type="project" value="InterPro"/>
</dbReference>
<dbReference type="Gene3D" id="3.10.150.10">
    <property type="entry name" value="DNA Polymerase III, subunit A, domain 2"/>
    <property type="match status" value="1"/>
</dbReference>
<keyword evidence="8" id="KW-0238">DNA-binding</keyword>
<dbReference type="InterPro" id="IPR001001">
    <property type="entry name" value="DNA_polIII_beta"/>
</dbReference>
<organism evidence="13 14">
    <name type="scientific">Candidatus Ryanbacteria bacterium RIFCSPHIGHO2_01_45_13</name>
    <dbReference type="NCBI Taxonomy" id="1802112"/>
    <lineage>
        <taxon>Bacteria</taxon>
        <taxon>Candidatus Ryaniibacteriota</taxon>
    </lineage>
</organism>
<name>A0A1G2FZ43_9BACT</name>
<evidence type="ECO:0000256" key="3">
    <source>
        <dbReference type="ARBA" id="ARBA00022490"/>
    </source>
</evidence>
<dbReference type="InterPro" id="IPR022635">
    <property type="entry name" value="DNA_polIII_beta_C"/>
</dbReference>
<evidence type="ECO:0000256" key="2">
    <source>
        <dbReference type="ARBA" id="ARBA00010752"/>
    </source>
</evidence>
<dbReference type="GO" id="GO:0003887">
    <property type="term" value="F:DNA-directed DNA polymerase activity"/>
    <property type="evidence" value="ECO:0007669"/>
    <property type="project" value="UniProtKB-UniRule"/>
</dbReference>
<evidence type="ECO:0000259" key="12">
    <source>
        <dbReference type="Pfam" id="PF02768"/>
    </source>
</evidence>
<dbReference type="SUPFAM" id="SSF55979">
    <property type="entry name" value="DNA clamp"/>
    <property type="match status" value="3"/>
</dbReference>
<evidence type="ECO:0000256" key="4">
    <source>
        <dbReference type="ARBA" id="ARBA00022679"/>
    </source>
</evidence>
<dbReference type="PANTHER" id="PTHR30478">
    <property type="entry name" value="DNA POLYMERASE III SUBUNIT BETA"/>
    <property type="match status" value="1"/>
</dbReference>
<gene>
    <name evidence="13" type="ORF">A2W41_01185</name>
</gene>
<keyword evidence="5 9" id="KW-0548">Nucleotidyltransferase</keyword>
<dbReference type="GO" id="GO:0006271">
    <property type="term" value="P:DNA strand elongation involved in DNA replication"/>
    <property type="evidence" value="ECO:0007669"/>
    <property type="project" value="TreeGrafter"/>
</dbReference>
<dbReference type="PIRSF" id="PIRSF000804">
    <property type="entry name" value="DNA_pol_III_b"/>
    <property type="match status" value="1"/>
</dbReference>
<dbReference type="Proteomes" id="UP000176700">
    <property type="component" value="Unassembled WGS sequence"/>
</dbReference>
<dbReference type="InterPro" id="IPR022634">
    <property type="entry name" value="DNA_polIII_beta_N"/>
</dbReference>
<evidence type="ECO:0000259" key="11">
    <source>
        <dbReference type="Pfam" id="PF02767"/>
    </source>
</evidence>
<protein>
    <recommendedName>
        <fullName evidence="9">Beta sliding clamp</fullName>
    </recommendedName>
</protein>
<evidence type="ECO:0000256" key="5">
    <source>
        <dbReference type="ARBA" id="ARBA00022695"/>
    </source>
</evidence>
<dbReference type="NCBIfam" id="TIGR00663">
    <property type="entry name" value="dnan"/>
    <property type="match status" value="1"/>
</dbReference>
<dbReference type="AlphaFoldDB" id="A0A1G2FZ43"/>
<dbReference type="CDD" id="cd00140">
    <property type="entry name" value="beta_clamp"/>
    <property type="match status" value="1"/>
</dbReference>
<dbReference type="InterPro" id="IPR022637">
    <property type="entry name" value="DNA_polIII_beta_cen"/>
</dbReference>
<dbReference type="InterPro" id="IPR046938">
    <property type="entry name" value="DNA_clamp_sf"/>
</dbReference>
<evidence type="ECO:0000256" key="6">
    <source>
        <dbReference type="ARBA" id="ARBA00022705"/>
    </source>
</evidence>
<evidence type="ECO:0000313" key="13">
    <source>
        <dbReference type="EMBL" id="OGZ43316.1"/>
    </source>
</evidence>
<dbReference type="EMBL" id="MHNI01000009">
    <property type="protein sequence ID" value="OGZ43316.1"/>
    <property type="molecule type" value="Genomic_DNA"/>
</dbReference>
<dbReference type="GO" id="GO:0005737">
    <property type="term" value="C:cytoplasm"/>
    <property type="evidence" value="ECO:0007669"/>
    <property type="project" value="UniProtKB-SubCell"/>
</dbReference>
<dbReference type="PANTHER" id="PTHR30478:SF0">
    <property type="entry name" value="BETA SLIDING CLAMP"/>
    <property type="match status" value="1"/>
</dbReference>
<keyword evidence="6 9" id="KW-0235">DNA replication</keyword>
<dbReference type="Pfam" id="PF00712">
    <property type="entry name" value="DNA_pol3_beta"/>
    <property type="match status" value="1"/>
</dbReference>
<evidence type="ECO:0000313" key="14">
    <source>
        <dbReference type="Proteomes" id="UP000176700"/>
    </source>
</evidence>
<feature type="domain" description="DNA polymerase III beta sliding clamp central" evidence="11">
    <location>
        <begin position="129"/>
        <end position="245"/>
    </location>
</feature>